<dbReference type="Pfam" id="PF05192">
    <property type="entry name" value="MutS_III"/>
    <property type="match status" value="1"/>
</dbReference>
<dbReference type="PANTHER" id="PTHR11361:SF21">
    <property type="entry name" value="MUTS PROTEIN HOMOLOG 4"/>
    <property type="match status" value="1"/>
</dbReference>
<protein>
    <submittedName>
        <fullName evidence="9">MutS domain III family protein</fullName>
    </submittedName>
</protein>
<dbReference type="Gene3D" id="1.10.1420.10">
    <property type="match status" value="2"/>
</dbReference>
<evidence type="ECO:0000259" key="8">
    <source>
        <dbReference type="SMART" id="SM00534"/>
    </source>
</evidence>
<dbReference type="GO" id="GO:0006298">
    <property type="term" value="P:mismatch repair"/>
    <property type="evidence" value="ECO:0007669"/>
    <property type="project" value="InterPro"/>
</dbReference>
<organism evidence="9 10">
    <name type="scientific">Tritrichomonas foetus</name>
    <dbReference type="NCBI Taxonomy" id="1144522"/>
    <lineage>
        <taxon>Eukaryota</taxon>
        <taxon>Metamonada</taxon>
        <taxon>Parabasalia</taxon>
        <taxon>Tritrichomonadida</taxon>
        <taxon>Tritrichomonadidae</taxon>
        <taxon>Tritrichomonas</taxon>
    </lineage>
</organism>
<dbReference type="GO" id="GO:0007131">
    <property type="term" value="P:reciprocal meiotic recombination"/>
    <property type="evidence" value="ECO:0007669"/>
    <property type="project" value="TreeGrafter"/>
</dbReference>
<dbReference type="RefSeq" id="XP_068364589.1">
    <property type="nucleotide sequence ID" value="XM_068500574.1"/>
</dbReference>
<dbReference type="InterPro" id="IPR011184">
    <property type="entry name" value="DNA_mismatch_repair_Msh2"/>
</dbReference>
<dbReference type="InterPro" id="IPR000432">
    <property type="entry name" value="DNA_mismatch_repair_MutS_C"/>
</dbReference>
<keyword evidence="4" id="KW-0238">DNA-binding</keyword>
<dbReference type="Gene3D" id="3.30.420.110">
    <property type="entry name" value="MutS, connector domain"/>
    <property type="match status" value="1"/>
</dbReference>
<dbReference type="GO" id="GO:0005634">
    <property type="term" value="C:nucleus"/>
    <property type="evidence" value="ECO:0007669"/>
    <property type="project" value="TreeGrafter"/>
</dbReference>
<dbReference type="InterPro" id="IPR045076">
    <property type="entry name" value="MutS"/>
</dbReference>
<evidence type="ECO:0000256" key="2">
    <source>
        <dbReference type="ARBA" id="ARBA00022741"/>
    </source>
</evidence>
<evidence type="ECO:0000256" key="1">
    <source>
        <dbReference type="ARBA" id="ARBA00006271"/>
    </source>
</evidence>
<comment type="caution">
    <text evidence="9">The sequence shown here is derived from an EMBL/GenBank/DDBJ whole genome shotgun (WGS) entry which is preliminary data.</text>
</comment>
<dbReference type="OrthoDB" id="276261at2759"/>
<accession>A0A1J4KPU8</accession>
<reference evidence="9" key="1">
    <citation type="submission" date="2016-10" db="EMBL/GenBank/DDBJ databases">
        <authorList>
            <person name="Benchimol M."/>
            <person name="Almeida L.G."/>
            <person name="Vasconcelos A.T."/>
            <person name="Perreira-Neves A."/>
            <person name="Rosa I.A."/>
            <person name="Tasca T."/>
            <person name="Bogo M.R."/>
            <person name="de Souza W."/>
        </authorList>
    </citation>
    <scope>NUCLEOTIDE SEQUENCE [LARGE SCALE GENOMIC DNA]</scope>
    <source>
        <strain evidence="9">K</strain>
    </source>
</reference>
<dbReference type="SMART" id="SM00534">
    <property type="entry name" value="MUTSac"/>
    <property type="match status" value="1"/>
</dbReference>
<dbReference type="SMART" id="SM00533">
    <property type="entry name" value="MUTSd"/>
    <property type="match status" value="1"/>
</dbReference>
<evidence type="ECO:0000313" key="10">
    <source>
        <dbReference type="Proteomes" id="UP000179807"/>
    </source>
</evidence>
<dbReference type="Proteomes" id="UP000179807">
    <property type="component" value="Unassembled WGS sequence"/>
</dbReference>
<dbReference type="GO" id="GO:0030983">
    <property type="term" value="F:mismatched DNA binding"/>
    <property type="evidence" value="ECO:0007669"/>
    <property type="project" value="InterPro"/>
</dbReference>
<dbReference type="EMBL" id="MLAK01000587">
    <property type="protein sequence ID" value="OHT11453.1"/>
    <property type="molecule type" value="Genomic_DNA"/>
</dbReference>
<evidence type="ECO:0000256" key="4">
    <source>
        <dbReference type="ARBA" id="ARBA00023125"/>
    </source>
</evidence>
<dbReference type="InterPro" id="IPR027417">
    <property type="entry name" value="P-loop_NTPase"/>
</dbReference>
<dbReference type="InterPro" id="IPR036187">
    <property type="entry name" value="DNA_mismatch_repair_MutS_sf"/>
</dbReference>
<dbReference type="GO" id="GO:0005524">
    <property type="term" value="F:ATP binding"/>
    <property type="evidence" value="ECO:0007669"/>
    <property type="project" value="UniProtKB-KW"/>
</dbReference>
<evidence type="ECO:0000256" key="3">
    <source>
        <dbReference type="ARBA" id="ARBA00022840"/>
    </source>
</evidence>
<name>A0A1J4KPU8_9EUKA</name>
<dbReference type="InterPro" id="IPR007696">
    <property type="entry name" value="DNA_mismatch_repair_MutS_core"/>
</dbReference>
<evidence type="ECO:0000313" key="9">
    <source>
        <dbReference type="EMBL" id="OHT11453.1"/>
    </source>
</evidence>
<evidence type="ECO:0000256" key="5">
    <source>
        <dbReference type="ARBA" id="ARBA00023254"/>
    </source>
</evidence>
<dbReference type="Pfam" id="PF00488">
    <property type="entry name" value="MutS_V"/>
    <property type="match status" value="1"/>
</dbReference>
<dbReference type="InterPro" id="IPR036678">
    <property type="entry name" value="MutS_con_dom_sf"/>
</dbReference>
<dbReference type="Gene3D" id="3.40.50.300">
    <property type="entry name" value="P-loop containing nucleotide triphosphate hydrolases"/>
    <property type="match status" value="1"/>
</dbReference>
<keyword evidence="3" id="KW-0067">ATP-binding</keyword>
<dbReference type="SUPFAM" id="SSF48334">
    <property type="entry name" value="DNA repair protein MutS, domain III"/>
    <property type="match status" value="1"/>
</dbReference>
<dbReference type="PIRSF" id="PIRSF005813">
    <property type="entry name" value="MSH2"/>
    <property type="match status" value="1"/>
</dbReference>
<feature type="compositionally biased region" description="Polar residues" evidence="6">
    <location>
        <begin position="26"/>
        <end position="35"/>
    </location>
</feature>
<feature type="domain" description="DNA mismatch repair protein MutS core" evidence="7">
    <location>
        <begin position="234"/>
        <end position="585"/>
    </location>
</feature>
<gene>
    <name evidence="9" type="ORF">TRFO_19086</name>
</gene>
<comment type="similarity">
    <text evidence="1">Belongs to the DNA mismatch repair MutS family.</text>
</comment>
<keyword evidence="2" id="KW-0547">Nucleotide-binding</keyword>
<keyword evidence="10" id="KW-1185">Reference proteome</keyword>
<evidence type="ECO:0000256" key="6">
    <source>
        <dbReference type="SAM" id="MobiDB-lite"/>
    </source>
</evidence>
<feature type="region of interest" description="Disordered" evidence="6">
    <location>
        <begin position="1"/>
        <end position="42"/>
    </location>
</feature>
<feature type="domain" description="DNA mismatch repair proteins mutS family" evidence="8">
    <location>
        <begin position="616"/>
        <end position="803"/>
    </location>
</feature>
<sequence>MSLSRCNTPTSRHVSTPRLFPGLDTPDSSSKTPRIQTPRILSTPRLDSENRTCFIAFIENLSREVGAAVLRIYPPSLTLYQYSDTALYSHSRHLIEVQNPTKILIPGNVSSKSPLSQMLSNDEVINEENSVVEVSRSRFSDSIGVDTLSDLANSDIDDHLINRYLSLSSAAACLYFAQVEYKLSIYSNSLKVTFQPLEGRLLIDPIALRQFSIISTPKKDSLIKLSTSKRKFCLPTLFNLVDRCFTPSGTRFLRSTIAAPPNNASIIKNRQDFIAEIVESTEIYEQLISIFSNIVDLDPVITFLVTKGTTKISGCSVAIDILQRLIYDIDKINTMHSIFSEMKCDLAQAMAQTIEQSDFAKINEQISVYLNPDPDILLNDQANNEVSRQIYALKDGIVGILDMTRKCYEETLSDISSHANDLETKYNIKISVKFNKSRRYFLQVNKKYLEKPNETIHVSSSVRDAVEKMGRSPSGYLIPNEFIHVSENSNYITATTFDLLILNRKNVSAQEDSIALAQKFIDGKIDEIRPFIRDIYKISEVVGFIDSLLSLASVARELTGYTKPKISKTQIYVLRNARHPIMERLIASNMASTISTLISDTNQPFIPNNLDITLAKPVSILKGVNMSGKTTYLQMAVQIAILAQCGSFVPCEHCVISPFSSIYTRSGTSDSIEGNASAFFVEMREMNHITCHANSLSLVAIDEPCISTSVRDGIGLAFACLEKLLESHAFVLCATHFTELEILADIYPLVALKEMCVREKQEGGYEYLYHIRDGSFSTSGYGIELAKQYYPQEMIEYTKEYYNFMKNNEKTKKQVKSGKAATSAILQQLLSLQASTLDDEALSNCILTIRNKCHCNNNSNK</sequence>
<dbReference type="VEuPathDB" id="TrichDB:TRFO_19086"/>
<dbReference type="PANTHER" id="PTHR11361">
    <property type="entry name" value="DNA MISMATCH REPAIR PROTEIN MUTS FAMILY MEMBER"/>
    <property type="match status" value="1"/>
</dbReference>
<dbReference type="AlphaFoldDB" id="A0A1J4KPU8"/>
<feature type="compositionally biased region" description="Polar residues" evidence="6">
    <location>
        <begin position="1"/>
        <end position="14"/>
    </location>
</feature>
<keyword evidence="5" id="KW-0469">Meiosis</keyword>
<proteinExistence type="inferred from homology"/>
<dbReference type="GeneID" id="94835278"/>
<dbReference type="SUPFAM" id="SSF52540">
    <property type="entry name" value="P-loop containing nucleoside triphosphate hydrolases"/>
    <property type="match status" value="1"/>
</dbReference>
<evidence type="ECO:0000259" key="7">
    <source>
        <dbReference type="SMART" id="SM00533"/>
    </source>
</evidence>
<dbReference type="GO" id="GO:0140664">
    <property type="term" value="F:ATP-dependent DNA damage sensor activity"/>
    <property type="evidence" value="ECO:0007669"/>
    <property type="project" value="InterPro"/>
</dbReference>